<gene>
    <name evidence="2" type="ORF">SAMN04488508_1023</name>
</gene>
<keyword evidence="1" id="KW-1133">Transmembrane helix</keyword>
<keyword evidence="1" id="KW-0472">Membrane</keyword>
<keyword evidence="3" id="KW-1185">Reference proteome</keyword>
<feature type="transmembrane region" description="Helical" evidence="1">
    <location>
        <begin position="87"/>
        <end position="111"/>
    </location>
</feature>
<dbReference type="Pfam" id="PF14329">
    <property type="entry name" value="DUF4386"/>
    <property type="match status" value="1"/>
</dbReference>
<feature type="transmembrane region" description="Helical" evidence="1">
    <location>
        <begin position="51"/>
        <end position="75"/>
    </location>
</feature>
<feature type="transmembrane region" description="Helical" evidence="1">
    <location>
        <begin position="12"/>
        <end position="31"/>
    </location>
</feature>
<dbReference type="InterPro" id="IPR025495">
    <property type="entry name" value="DUF4386"/>
</dbReference>
<feature type="transmembrane region" description="Helical" evidence="1">
    <location>
        <begin position="131"/>
        <end position="149"/>
    </location>
</feature>
<keyword evidence="1" id="KW-0812">Transmembrane</keyword>
<evidence type="ECO:0008006" key="4">
    <source>
        <dbReference type="Google" id="ProtNLM"/>
    </source>
</evidence>
<feature type="transmembrane region" description="Helical" evidence="1">
    <location>
        <begin position="186"/>
        <end position="206"/>
    </location>
</feature>
<dbReference type="RefSeq" id="WP_073314482.1">
    <property type="nucleotide sequence ID" value="NZ_FQYP01000002.1"/>
</dbReference>
<protein>
    <recommendedName>
        <fullName evidence="4">DUF4386 domain-containing protein</fullName>
    </recommendedName>
</protein>
<evidence type="ECO:0000256" key="1">
    <source>
        <dbReference type="SAM" id="Phobius"/>
    </source>
</evidence>
<dbReference type="Proteomes" id="UP000184432">
    <property type="component" value="Unassembled WGS sequence"/>
</dbReference>
<dbReference type="STRING" id="570521.SAMN04488508_1023"/>
<sequence length="217" mass="25198">MENKTSIVRNLRILYPIWMLFGMFGIMYVPSVLIDFADPIATSENIKENMLLFRLGIAGRLITQLLFIIIPFLFYQLFKDLDKTASTLLLILALVSVPISMVNETINLSVVGHLEDPNKVLQLLELYNQRMYISIIFWGLWLLPLGWLAYKFDWFPKLIGIFLFIAGFGYLINSLLKLIFPDFDQLNLILELMTFGELIFILWFVIRGVKKQAHSNI</sequence>
<reference evidence="3" key="1">
    <citation type="submission" date="2016-11" db="EMBL/GenBank/DDBJ databases">
        <authorList>
            <person name="Varghese N."/>
            <person name="Submissions S."/>
        </authorList>
    </citation>
    <scope>NUCLEOTIDE SEQUENCE [LARGE SCALE GENOMIC DNA]</scope>
    <source>
        <strain evidence="3">DSM 22623</strain>
    </source>
</reference>
<evidence type="ECO:0000313" key="2">
    <source>
        <dbReference type="EMBL" id="SHI57444.1"/>
    </source>
</evidence>
<proteinExistence type="predicted"/>
<organism evidence="2 3">
    <name type="scientific">Aquimarina spongiae</name>
    <dbReference type="NCBI Taxonomy" id="570521"/>
    <lineage>
        <taxon>Bacteria</taxon>
        <taxon>Pseudomonadati</taxon>
        <taxon>Bacteroidota</taxon>
        <taxon>Flavobacteriia</taxon>
        <taxon>Flavobacteriales</taxon>
        <taxon>Flavobacteriaceae</taxon>
        <taxon>Aquimarina</taxon>
    </lineage>
</organism>
<dbReference type="EMBL" id="FQYP01000002">
    <property type="protein sequence ID" value="SHI57444.1"/>
    <property type="molecule type" value="Genomic_DNA"/>
</dbReference>
<evidence type="ECO:0000313" key="3">
    <source>
        <dbReference type="Proteomes" id="UP000184432"/>
    </source>
</evidence>
<accession>A0A1M6C9J9</accession>
<dbReference type="AlphaFoldDB" id="A0A1M6C9J9"/>
<dbReference type="OrthoDB" id="1160166at2"/>
<feature type="transmembrane region" description="Helical" evidence="1">
    <location>
        <begin position="161"/>
        <end position="180"/>
    </location>
</feature>
<name>A0A1M6C9J9_9FLAO</name>